<keyword evidence="1" id="KW-1133">Transmembrane helix</keyword>
<proteinExistence type="predicted"/>
<protein>
    <recommendedName>
        <fullName evidence="4">SxtJ</fullName>
    </recommendedName>
</protein>
<accession>A0A8J2U9L5</accession>
<evidence type="ECO:0008006" key="4">
    <source>
        <dbReference type="Google" id="ProtNLM"/>
    </source>
</evidence>
<evidence type="ECO:0000313" key="2">
    <source>
        <dbReference type="EMBL" id="GGA88527.1"/>
    </source>
</evidence>
<dbReference type="AlphaFoldDB" id="A0A8J2U9L5"/>
<evidence type="ECO:0000256" key="1">
    <source>
        <dbReference type="SAM" id="Phobius"/>
    </source>
</evidence>
<keyword evidence="1" id="KW-0812">Transmembrane</keyword>
<keyword evidence="3" id="KW-1185">Reference proteome</keyword>
<comment type="caution">
    <text evidence="2">The sequence shown here is derived from an EMBL/GenBank/DDBJ whole genome shotgun (WGS) entry which is preliminary data.</text>
</comment>
<feature type="transmembrane region" description="Helical" evidence="1">
    <location>
        <begin position="7"/>
        <end position="24"/>
    </location>
</feature>
<dbReference type="RefSeq" id="WP_188929095.1">
    <property type="nucleotide sequence ID" value="NZ_BMJC01000001.1"/>
</dbReference>
<dbReference type="Proteomes" id="UP000607559">
    <property type="component" value="Unassembled WGS sequence"/>
</dbReference>
<reference evidence="2" key="2">
    <citation type="submission" date="2020-09" db="EMBL/GenBank/DDBJ databases">
        <authorList>
            <person name="Sun Q."/>
            <person name="Zhou Y."/>
        </authorList>
    </citation>
    <scope>NUCLEOTIDE SEQUENCE</scope>
    <source>
        <strain evidence="2">CGMCC 1.15448</strain>
    </source>
</reference>
<name>A0A8J2U9L5_9BACT</name>
<feature type="transmembrane region" description="Helical" evidence="1">
    <location>
        <begin position="60"/>
        <end position="85"/>
    </location>
</feature>
<dbReference type="EMBL" id="BMJC01000001">
    <property type="protein sequence ID" value="GGA88527.1"/>
    <property type="molecule type" value="Genomic_DNA"/>
</dbReference>
<gene>
    <name evidence="2" type="ORF">GCM10011511_09700</name>
</gene>
<organism evidence="2 3">
    <name type="scientific">Puia dinghuensis</name>
    <dbReference type="NCBI Taxonomy" id="1792502"/>
    <lineage>
        <taxon>Bacteria</taxon>
        <taxon>Pseudomonadati</taxon>
        <taxon>Bacteroidota</taxon>
        <taxon>Chitinophagia</taxon>
        <taxon>Chitinophagales</taxon>
        <taxon>Chitinophagaceae</taxon>
        <taxon>Puia</taxon>
    </lineage>
</organism>
<sequence>MTPRKTETAKTMLAIVVGTLLIYFMTKKVWIIKVSVVIGLIGLLWDGLSKKIEIVWMKLTWLLSLVVPNILLSVIFFVFLTPIAFLSKIFGEKNQLHLKNTSNSLFKETNKDFNKESFERPW</sequence>
<keyword evidence="1" id="KW-0472">Membrane</keyword>
<reference evidence="2" key="1">
    <citation type="journal article" date="2014" name="Int. J. Syst. Evol. Microbiol.">
        <title>Complete genome sequence of Corynebacterium casei LMG S-19264T (=DSM 44701T), isolated from a smear-ripened cheese.</title>
        <authorList>
            <consortium name="US DOE Joint Genome Institute (JGI-PGF)"/>
            <person name="Walter F."/>
            <person name="Albersmeier A."/>
            <person name="Kalinowski J."/>
            <person name="Ruckert C."/>
        </authorList>
    </citation>
    <scope>NUCLEOTIDE SEQUENCE</scope>
    <source>
        <strain evidence="2">CGMCC 1.15448</strain>
    </source>
</reference>
<evidence type="ECO:0000313" key="3">
    <source>
        <dbReference type="Proteomes" id="UP000607559"/>
    </source>
</evidence>